<comment type="caution">
    <text evidence="1">The sequence shown here is derived from an EMBL/GenBank/DDBJ whole genome shotgun (WGS) entry which is preliminary data.</text>
</comment>
<dbReference type="Pfam" id="PF07751">
    <property type="entry name" value="Abi_2"/>
    <property type="match status" value="1"/>
</dbReference>
<dbReference type="GeneID" id="82204001"/>
<proteinExistence type="predicted"/>
<dbReference type="RefSeq" id="WP_075821135.1">
    <property type="nucleotide sequence ID" value="NZ_CAJUTZ010000051.1"/>
</dbReference>
<evidence type="ECO:0000313" key="2">
    <source>
        <dbReference type="Proteomes" id="UP000186341"/>
    </source>
</evidence>
<keyword evidence="2" id="KW-1185">Reference proteome</keyword>
<dbReference type="AlphaFoldDB" id="A0A1U7NCJ1"/>
<protein>
    <recommendedName>
        <fullName evidence="3">CAAX protease</fullName>
    </recommendedName>
</protein>
<organism evidence="1 2">
    <name type="scientific">Ileibacterium valens</name>
    <dbReference type="NCBI Taxonomy" id="1862668"/>
    <lineage>
        <taxon>Bacteria</taxon>
        <taxon>Bacillati</taxon>
        <taxon>Bacillota</taxon>
        <taxon>Erysipelotrichia</taxon>
        <taxon>Erysipelotrichales</taxon>
        <taxon>Erysipelotrichaceae</taxon>
        <taxon>Ileibacterium</taxon>
    </lineage>
</organism>
<evidence type="ECO:0008006" key="3">
    <source>
        <dbReference type="Google" id="ProtNLM"/>
    </source>
</evidence>
<accession>A0A1U7NCJ1</accession>
<dbReference type="Proteomes" id="UP000186341">
    <property type="component" value="Unassembled WGS sequence"/>
</dbReference>
<sequence length="315" mass="37255">MLDNVNQKPFKSVTEQVSILKSRGLIIKDKGAAARYLLFNNYYNVVNHFGKFFQDGSDCYINGASFDEIRYLFQLDKEIKSLLFRSCLDIEKSLKALTAYYYSEQFRAPYSYLDRNNYQKPENEYTQKCINKLQDLLQQYQDSGPDNAISHYVTNYGHVPLWVLTNVMDFGTINSLYKNMPFTVQNNVAKCFSDGIFREYHTRVHLPPNYFWKFMYAIQELRNTCGHNNRLLNHNFKYSVPFISFLYSSDYERSLDRSHVYDIYLATKLFLPKKQFDDLTRAIKKRMRNYLKSRIKSIPCTVILDSLGFPSDWID</sequence>
<dbReference type="InterPro" id="IPR011664">
    <property type="entry name" value="Abi_system_AbiD/AbiF-like"/>
</dbReference>
<evidence type="ECO:0000313" key="1">
    <source>
        <dbReference type="EMBL" id="OLU36205.1"/>
    </source>
</evidence>
<name>A0A1U7NCJ1_9FIRM</name>
<gene>
    <name evidence="1" type="ORF">BO222_12855</name>
</gene>
<dbReference type="EMBL" id="MPJW01000286">
    <property type="protein sequence ID" value="OLU36205.1"/>
    <property type="molecule type" value="Genomic_DNA"/>
</dbReference>
<dbReference type="OrthoDB" id="5363652at2"/>
<reference evidence="1 2" key="1">
    <citation type="submission" date="2016-11" db="EMBL/GenBank/DDBJ databases">
        <title>Description of two novel members of the family Erysipelotrichaceae: Ileibacterium lipovorans gen. nov., sp. nov. and Dubosiella newyorkensis, gen. nov., sp. nov.</title>
        <authorList>
            <person name="Cox L.M."/>
            <person name="Sohn J."/>
            <person name="Tyrrell K.L."/>
            <person name="Citron D.M."/>
            <person name="Lawson P.A."/>
            <person name="Patel N.B."/>
            <person name="Iizumi T."/>
            <person name="Perez-Perez G.I."/>
            <person name="Goldstein E.J."/>
            <person name="Blaser M.J."/>
        </authorList>
    </citation>
    <scope>NUCLEOTIDE SEQUENCE [LARGE SCALE GENOMIC DNA]</scope>
    <source>
        <strain evidence="1 2">NYU-BL-A3</strain>
    </source>
</reference>